<protein>
    <submittedName>
        <fullName evidence="1">DUF2490 domain-containing protein</fullName>
    </submittedName>
</protein>
<accession>A0ABT7ZWE4</accession>
<dbReference type="InterPro" id="IPR019619">
    <property type="entry name" value="DUF2490"/>
</dbReference>
<keyword evidence="2" id="KW-1185">Reference proteome</keyword>
<reference evidence="1 2" key="1">
    <citation type="journal article" date="2023" name="Int. J. Syst. Evol. Microbiol.">
        <title>Winogradskyella bathintestinalis sp. nov., isolated from the intestine of the deep-sea loosejaw dragonfish, Malacosteus niger.</title>
        <authorList>
            <person name="Uniacke-Lowe S."/>
            <person name="Johnson C.N."/>
            <person name="Stanton C."/>
            <person name="Hill C."/>
            <person name="Ross P."/>
        </authorList>
    </citation>
    <scope>NUCLEOTIDE SEQUENCE [LARGE SCALE GENOMIC DNA]</scope>
    <source>
        <strain evidence="1 2">APC 3343</strain>
    </source>
</reference>
<evidence type="ECO:0000313" key="2">
    <source>
        <dbReference type="Proteomes" id="UP001231197"/>
    </source>
</evidence>
<sequence>MKFLLHIFLISILFQKALYAQKTSEDYLGSWYALGLNHRFTDQFSMSPYGELRFYEPTANFNLVFVSLSTNYHLNQNHTFSLAYAYLDIDTVLGYDKRPNTKENRIFEQYTYTHKLKMFSVQHRFRLEQRFLNAVDKNDIQHRFRYRLSFKYAINKSIFVSLKEEPFINFQDQSFHENRFFIGLGINLFQNTQFEIDYLKHHIKKNNLNRIQIGISIKTDSRRSKPTLKHP</sequence>
<dbReference type="EMBL" id="JASDDK010000004">
    <property type="protein sequence ID" value="MDN3493338.1"/>
    <property type="molecule type" value="Genomic_DNA"/>
</dbReference>
<organism evidence="1 2">
    <name type="scientific">Winogradskyella bathintestinalis</name>
    <dbReference type="NCBI Taxonomy" id="3035208"/>
    <lineage>
        <taxon>Bacteria</taxon>
        <taxon>Pseudomonadati</taxon>
        <taxon>Bacteroidota</taxon>
        <taxon>Flavobacteriia</taxon>
        <taxon>Flavobacteriales</taxon>
        <taxon>Flavobacteriaceae</taxon>
        <taxon>Winogradskyella</taxon>
    </lineage>
</organism>
<dbReference type="RefSeq" id="WP_290206997.1">
    <property type="nucleotide sequence ID" value="NZ_JASDDK010000004.1"/>
</dbReference>
<name>A0ABT7ZWE4_9FLAO</name>
<gene>
    <name evidence="1" type="ORF">QMA06_11455</name>
</gene>
<dbReference type="Pfam" id="PF10677">
    <property type="entry name" value="DUF2490"/>
    <property type="match status" value="1"/>
</dbReference>
<comment type="caution">
    <text evidence="1">The sequence shown here is derived from an EMBL/GenBank/DDBJ whole genome shotgun (WGS) entry which is preliminary data.</text>
</comment>
<evidence type="ECO:0000313" key="1">
    <source>
        <dbReference type="EMBL" id="MDN3493338.1"/>
    </source>
</evidence>
<proteinExistence type="predicted"/>
<dbReference type="Proteomes" id="UP001231197">
    <property type="component" value="Unassembled WGS sequence"/>
</dbReference>